<dbReference type="InterPro" id="IPR007111">
    <property type="entry name" value="NACHT_NTPase"/>
</dbReference>
<proteinExistence type="predicted"/>
<comment type="caution">
    <text evidence="2">The sequence shown here is derived from an EMBL/GenBank/DDBJ whole genome shotgun (WGS) entry which is preliminary data.</text>
</comment>
<dbReference type="OrthoDB" id="5625870at2"/>
<keyword evidence="3" id="KW-1185">Reference proteome</keyword>
<accession>A0A317CEF5</accession>
<dbReference type="SUPFAM" id="SSF52540">
    <property type="entry name" value="P-loop containing nucleoside triphosphate hydrolases"/>
    <property type="match status" value="1"/>
</dbReference>
<evidence type="ECO:0000313" key="3">
    <source>
        <dbReference type="Proteomes" id="UP000245506"/>
    </source>
</evidence>
<name>A0A317CEF5_9GAMM</name>
<organism evidence="2 3">
    <name type="scientific">Leucothrix arctica</name>
    <dbReference type="NCBI Taxonomy" id="1481894"/>
    <lineage>
        <taxon>Bacteria</taxon>
        <taxon>Pseudomonadati</taxon>
        <taxon>Pseudomonadota</taxon>
        <taxon>Gammaproteobacteria</taxon>
        <taxon>Thiotrichales</taxon>
        <taxon>Thiotrichaceae</taxon>
        <taxon>Leucothrix</taxon>
    </lineage>
</organism>
<dbReference type="Pfam" id="PF05729">
    <property type="entry name" value="NACHT"/>
    <property type="match status" value="1"/>
</dbReference>
<feature type="domain" description="NACHT" evidence="1">
    <location>
        <begin position="324"/>
        <end position="459"/>
    </location>
</feature>
<dbReference type="Gene3D" id="3.40.50.300">
    <property type="entry name" value="P-loop containing nucleotide triphosphate hydrolases"/>
    <property type="match status" value="1"/>
</dbReference>
<reference evidence="2 3" key="1">
    <citation type="submission" date="2018-05" db="EMBL/GenBank/DDBJ databases">
        <title>Leucothrix arctica sp. nov., isolated from Arctic seawater.</title>
        <authorList>
            <person name="Choi A."/>
            <person name="Baek K."/>
        </authorList>
    </citation>
    <scope>NUCLEOTIDE SEQUENCE [LARGE SCALE GENOMIC DNA]</scope>
    <source>
        <strain evidence="2 3">IMCC9719</strain>
    </source>
</reference>
<dbReference type="Proteomes" id="UP000245506">
    <property type="component" value="Unassembled WGS sequence"/>
</dbReference>
<dbReference type="InterPro" id="IPR027417">
    <property type="entry name" value="P-loop_NTPase"/>
</dbReference>
<dbReference type="RefSeq" id="WP_109823641.1">
    <property type="nucleotide sequence ID" value="NZ_QGKL01000032.1"/>
</dbReference>
<gene>
    <name evidence="2" type="ORF">DKT75_11810</name>
</gene>
<evidence type="ECO:0000313" key="2">
    <source>
        <dbReference type="EMBL" id="PWQ95713.1"/>
    </source>
</evidence>
<evidence type="ECO:0000259" key="1">
    <source>
        <dbReference type="Pfam" id="PF05729"/>
    </source>
</evidence>
<protein>
    <recommendedName>
        <fullName evidence="1">NACHT domain-containing protein</fullName>
    </recommendedName>
</protein>
<dbReference type="EMBL" id="QGKL01000032">
    <property type="protein sequence ID" value="PWQ95713.1"/>
    <property type="molecule type" value="Genomic_DNA"/>
</dbReference>
<sequence length="1313" mass="147617">MSKNKSPAGGAATGGGINYQATVSAIATVYMMKGQSLQWLHGLIEDIPVAIEAETNGPGDDIRLILKSGDVVEVQVKKGLQRGNKLWDSLMALAKAINDKTISYGVLIVSPSSSSTITQNLSKDITRLGDGREDEIAPISKEFLERLTKDNLPTRSTCQNIRIQTISATPADEADIRTAQNMLNDLCSDHTQTTAAWNSICKDAARLIELKGRREMSSISRLLKSEGIKLSQETSKAPVVLLNKLCEWISDTQEYFSILGVQKKLKVDQAWIPVRVVVEKTPDEATDTLAEALKKYQSLSSRSISNDETIVDPETLGRFIQRGVLIGGPGMGKTTLLKRIARRYSEDRIPVLNMKLKAVAARMQSGYSFEEAIFDLSLDGSGISSAEAKESKFQSWLLLCDGLDECGSLQEEVAAGVERFAIGYPSARVLVTTRPVGYDTAHFSDWRHYRLATMEPSSAVSNLATLVYASMPSNFEHQNDINKLCDKELTNKEFKEVVARSPLLLGLSASVLVRGRHLGETKEKLFEQIFEIIDETPNPRIAEAPESLILRKKFLNILGWHLTNDPLTRLNELLEPCAISIKSDLECSLVKAHSEVEKLLQYWESIGVVERIGINSEKTVSFIHKSFGEFVAARYLISLTPPEQDTYLNSVYRKSEFKEVLRFAVLLGLADKVSSALVSDESDCAYKSIVLALEIMITKENSVESSLRIKILERAFKIVQSEKKDEAFQVGMSLSLVAKHYPNEVGLRAKKLLKHEQPWTYLAAWTSSLAAGKSYYPVEELESALRVNQKRIKSPWSQSLGGNGMIFSKNYGYELLESFTLSILPVLIETKPAPLIDEFIEELLERERYGSTTFSNGLYKILKEKNIVWAKNKLHEKNLARLSGVLSGNDKYDNANRIAYTAVFDALGASEEIDSNNVEPKPLINLSALLASMHFEKNIVWNWTEGFDQEVTNEILRNFVKLTGIDTVALQQEAQHARNYLYAENNDKRSFYDLQVDVDPTEIDWNLASTLDLNIKKVESALHHPSHLIVWIAVNFIENLLPKPDQLILVEELLDTGQGYALGGAAALIAQLDQDESRRLLFKRLSEPLVDGCEYLFQQLKKVDLEYSDKLFSIFKNGLSSNPKTAVVVAEHLYELTDPEHTKLFNLFTYGLDYWAKNEEPYPVKGGVIPISPREKLLEALIKTRQLNYDEIKLFLNDPRSDIKNIARTELIKSFKSSRTNHSVFLDEIDNEALSASLLRQAIEAMLPLGDNEFKKWEALIVHKNPEIRFASMDLFDLDFLYEDDKKKYVTLMLDDTEEEIRERASEILKLFV</sequence>